<keyword evidence="1" id="KW-0472">Membrane</keyword>
<organism evidence="2 3">
    <name type="scientific">Novosphingobium pokkalii</name>
    <dbReference type="NCBI Taxonomy" id="1770194"/>
    <lineage>
        <taxon>Bacteria</taxon>
        <taxon>Pseudomonadati</taxon>
        <taxon>Pseudomonadota</taxon>
        <taxon>Alphaproteobacteria</taxon>
        <taxon>Sphingomonadales</taxon>
        <taxon>Sphingomonadaceae</taxon>
        <taxon>Novosphingobium</taxon>
    </lineage>
</organism>
<protein>
    <recommendedName>
        <fullName evidence="4">Heme exporter protein D</fullName>
    </recommendedName>
</protein>
<evidence type="ECO:0000313" key="3">
    <source>
        <dbReference type="Proteomes" id="UP001595683"/>
    </source>
</evidence>
<proteinExistence type="predicted"/>
<dbReference type="RefSeq" id="WP_191324147.1">
    <property type="nucleotide sequence ID" value="NZ_BMZP01000007.1"/>
</dbReference>
<dbReference type="Proteomes" id="UP001595683">
    <property type="component" value="Unassembled WGS sequence"/>
</dbReference>
<name>A0ABV7V4L3_9SPHN</name>
<keyword evidence="1" id="KW-0812">Transmembrane</keyword>
<evidence type="ECO:0000313" key="2">
    <source>
        <dbReference type="EMBL" id="MFC3672375.1"/>
    </source>
</evidence>
<comment type="caution">
    <text evidence="2">The sequence shown here is derived from an EMBL/GenBank/DDBJ whole genome shotgun (WGS) entry which is preliminary data.</text>
</comment>
<keyword evidence="3" id="KW-1185">Reference proteome</keyword>
<accession>A0ABV7V4L3</accession>
<feature type="transmembrane region" description="Helical" evidence="1">
    <location>
        <begin position="12"/>
        <end position="31"/>
    </location>
</feature>
<keyword evidence="1" id="KW-1133">Transmembrane helix</keyword>
<reference evidence="3" key="1">
    <citation type="journal article" date="2019" name="Int. J. Syst. Evol. Microbiol.">
        <title>The Global Catalogue of Microorganisms (GCM) 10K type strain sequencing project: providing services to taxonomists for standard genome sequencing and annotation.</title>
        <authorList>
            <consortium name="The Broad Institute Genomics Platform"/>
            <consortium name="The Broad Institute Genome Sequencing Center for Infectious Disease"/>
            <person name="Wu L."/>
            <person name="Ma J."/>
        </authorList>
    </citation>
    <scope>NUCLEOTIDE SEQUENCE [LARGE SCALE GENOMIC DNA]</scope>
    <source>
        <strain evidence="3">KCTC 42224</strain>
    </source>
</reference>
<sequence length="51" mass="5874">MHERLDQWHYVAAALTIGVVGTLLLVGLTLWSMRRAEARRDAVRNKRKNEA</sequence>
<evidence type="ECO:0000256" key="1">
    <source>
        <dbReference type="SAM" id="Phobius"/>
    </source>
</evidence>
<gene>
    <name evidence="2" type="ORF">ACFOOT_13190</name>
</gene>
<dbReference type="EMBL" id="JBHRYE010000021">
    <property type="protein sequence ID" value="MFC3672375.1"/>
    <property type="molecule type" value="Genomic_DNA"/>
</dbReference>
<evidence type="ECO:0008006" key="4">
    <source>
        <dbReference type="Google" id="ProtNLM"/>
    </source>
</evidence>